<accession>A0A0V8JKY0</accession>
<dbReference type="RefSeq" id="WP_061786279.1">
    <property type="nucleotide sequence ID" value="NZ_KQ758653.1"/>
</dbReference>
<keyword evidence="2" id="KW-1185">Reference proteome</keyword>
<dbReference type="AlphaFoldDB" id="A0A0V8JKY0"/>
<comment type="caution">
    <text evidence="1">The sequence shown here is derived from an EMBL/GenBank/DDBJ whole genome shotgun (WGS) entry which is preliminary data.</text>
</comment>
<dbReference type="InterPro" id="IPR024042">
    <property type="entry name" value="TM1646-like_dom_sf"/>
</dbReference>
<dbReference type="EMBL" id="LNQP01000038">
    <property type="protein sequence ID" value="KSU87699.1"/>
    <property type="molecule type" value="Genomic_DNA"/>
</dbReference>
<dbReference type="GeneID" id="93684321"/>
<dbReference type="InterPro" id="IPR005585">
    <property type="entry name" value="DUF327"/>
</dbReference>
<reference evidence="1 2" key="1">
    <citation type="submission" date="2015-11" db="EMBL/GenBank/DDBJ databases">
        <title>Bacillus caseinolyticus sp nov.</title>
        <authorList>
            <person name="Dastager S.G."/>
            <person name="Mawlankar R."/>
        </authorList>
    </citation>
    <scope>NUCLEOTIDE SEQUENCE [LARGE SCALE GENOMIC DNA]</scope>
    <source>
        <strain evidence="1 2">SGD-V-76</strain>
    </source>
</reference>
<dbReference type="Pfam" id="PF03885">
    <property type="entry name" value="DUF327"/>
    <property type="match status" value="1"/>
</dbReference>
<sequence length="145" mass="16709">MDVQRINGLTNQPNVSKAKEVQESITFTDVMAKKQRDLTHERLSQLVTKIDEQGRHLAKNQTVDVLRKYKALVKEFMDDAVKNGFELHEQRGFNRRGTTKVYKLVKEVDRKLVDLTNDVLNKSTNELQLLARVGEIQGLLVNIYT</sequence>
<evidence type="ECO:0000313" key="1">
    <source>
        <dbReference type="EMBL" id="KSU87699.1"/>
    </source>
</evidence>
<evidence type="ECO:0008006" key="3">
    <source>
        <dbReference type="Google" id="ProtNLM"/>
    </source>
</evidence>
<dbReference type="Proteomes" id="UP000053681">
    <property type="component" value="Unassembled WGS sequence"/>
</dbReference>
<organism evidence="1 2">
    <name type="scientific">Priestia veravalensis</name>
    <dbReference type="NCBI Taxonomy" id="1414648"/>
    <lineage>
        <taxon>Bacteria</taxon>
        <taxon>Bacillati</taxon>
        <taxon>Bacillota</taxon>
        <taxon>Bacilli</taxon>
        <taxon>Bacillales</taxon>
        <taxon>Bacillaceae</taxon>
        <taxon>Priestia</taxon>
    </lineage>
</organism>
<name>A0A0V8JKY0_9BACI</name>
<protein>
    <recommendedName>
        <fullName evidence="3">DUF327 family protein</fullName>
    </recommendedName>
</protein>
<dbReference type="Gene3D" id="1.20.120.490">
    <property type="entry name" value="Hypothetical protein TM1646-like domain"/>
    <property type="match status" value="1"/>
</dbReference>
<evidence type="ECO:0000313" key="2">
    <source>
        <dbReference type="Proteomes" id="UP000053681"/>
    </source>
</evidence>
<proteinExistence type="predicted"/>
<dbReference type="SUPFAM" id="SSF158397">
    <property type="entry name" value="TM1646-like"/>
    <property type="match status" value="1"/>
</dbReference>
<gene>
    <name evidence="1" type="ORF">AS180_11890</name>
</gene>